<dbReference type="Gene3D" id="3.30.1370.50">
    <property type="entry name" value="R3H-like domain"/>
    <property type="match status" value="1"/>
</dbReference>
<gene>
    <name evidence="13" type="ORF">WJX73_000065</name>
</gene>
<dbReference type="InterPro" id="IPR041677">
    <property type="entry name" value="DNA2/NAM7_AAA_11"/>
</dbReference>
<name>A0AAW1PZG5_9CHLO</name>
<proteinExistence type="inferred from homology"/>
<feature type="domain" description="R3H" evidence="12">
    <location>
        <begin position="22"/>
        <end position="90"/>
    </location>
</feature>
<dbReference type="GO" id="GO:0043139">
    <property type="term" value="F:5'-3' DNA helicase activity"/>
    <property type="evidence" value="ECO:0007669"/>
    <property type="project" value="TreeGrafter"/>
</dbReference>
<dbReference type="CDD" id="cd18044">
    <property type="entry name" value="DEXXQc_SMUBP2"/>
    <property type="match status" value="1"/>
</dbReference>
<dbReference type="GO" id="GO:0005694">
    <property type="term" value="C:chromosome"/>
    <property type="evidence" value="ECO:0007669"/>
    <property type="project" value="UniProtKB-ARBA"/>
</dbReference>
<dbReference type="Pfam" id="PF13087">
    <property type="entry name" value="AAA_12"/>
    <property type="match status" value="1"/>
</dbReference>
<dbReference type="EMBL" id="JALJOQ010000002">
    <property type="protein sequence ID" value="KAK9813817.1"/>
    <property type="molecule type" value="Genomic_DNA"/>
</dbReference>
<dbReference type="InterPro" id="IPR001374">
    <property type="entry name" value="R3H_dom"/>
</dbReference>
<dbReference type="InterPro" id="IPR048761">
    <property type="entry name" value="SMUBP-2_HCS1_1B"/>
</dbReference>
<protein>
    <recommendedName>
        <fullName evidence="4">DNA helicase</fullName>
        <ecNumber evidence="4">3.6.4.12</ecNumber>
    </recommendedName>
</protein>
<evidence type="ECO:0000256" key="8">
    <source>
        <dbReference type="ARBA" id="ARBA00022806"/>
    </source>
</evidence>
<comment type="similarity">
    <text evidence="3">Belongs to the DNA2/NAM7 helicase family.</text>
</comment>
<dbReference type="PANTHER" id="PTHR43788">
    <property type="entry name" value="DNA2/NAM7 HELICASE FAMILY MEMBER"/>
    <property type="match status" value="1"/>
</dbReference>
<dbReference type="GO" id="GO:0005634">
    <property type="term" value="C:nucleus"/>
    <property type="evidence" value="ECO:0007669"/>
    <property type="project" value="UniProtKB-SubCell"/>
</dbReference>
<keyword evidence="9" id="KW-0067">ATP-binding</keyword>
<dbReference type="GO" id="GO:0005737">
    <property type="term" value="C:cytoplasm"/>
    <property type="evidence" value="ECO:0007669"/>
    <property type="project" value="UniProtKB-SubCell"/>
</dbReference>
<evidence type="ECO:0000256" key="3">
    <source>
        <dbReference type="ARBA" id="ARBA00007913"/>
    </source>
</evidence>
<evidence type="ECO:0000313" key="14">
    <source>
        <dbReference type="Proteomes" id="UP001465755"/>
    </source>
</evidence>
<dbReference type="SMART" id="SM00382">
    <property type="entry name" value="AAA"/>
    <property type="match status" value="1"/>
</dbReference>
<organism evidence="13 14">
    <name type="scientific">Symbiochloris irregularis</name>
    <dbReference type="NCBI Taxonomy" id="706552"/>
    <lineage>
        <taxon>Eukaryota</taxon>
        <taxon>Viridiplantae</taxon>
        <taxon>Chlorophyta</taxon>
        <taxon>core chlorophytes</taxon>
        <taxon>Trebouxiophyceae</taxon>
        <taxon>Trebouxiales</taxon>
        <taxon>Trebouxiaceae</taxon>
        <taxon>Symbiochloris</taxon>
    </lineage>
</organism>
<evidence type="ECO:0000256" key="1">
    <source>
        <dbReference type="ARBA" id="ARBA00004123"/>
    </source>
</evidence>
<evidence type="ECO:0000256" key="7">
    <source>
        <dbReference type="ARBA" id="ARBA00022801"/>
    </source>
</evidence>
<sequence>MPSDASKKKAQAKKEAAARRHTTGASPAGPVQRKEVESTVAAPQALKVLLPACVTPKQRATLHEAAEALGLSHTSLGDQDSRRLTLARGLESAAEVQEAIIPACRPVTLDQFVQQTGPLLELEQAAEVGQAREAVADAQGLQHAQGRGRVVPNLRCSGLEAGLLGRTLMSLVSNKGGGTVAAQPLPPHKLSPHDLVEVRPSKGPSEGAPLASGVVYRVRDDVIVVALDESPDADLDVPMRLHKLANEVTYNRLKATLQTLGQASALQDAPGAPLTDVLFGVRQPRFLENPRPWKAVNTGLDASQCAAVSRALTAQDVALIHGPPGTGKTTAVVELTLQEVARGSKVLAVAASNIAVDNLVERLGAQLPRGQVVRPGHPARLHPSVLAHSLEAAVMRADSSSLARDCRADIKAANARLLKLGRKDFAERRALRAEVRALAKEERRRQQHAVGEVLSRARVVCATLTGVLARDVAPLTFDLVVVDEAAQALEIATWAALLKAPRAVLAGDHLQLPPTIISDQAASQGLARTLFERVHQLFGGAVASMLTVQYRMHASIMAWASEELYGGLLTAHPSVAARSLQDLPGVDPAAAASPDYGPVALIDTAGCDMEEAGQEGGDSRLNEGEAQAALAHAARLVALGVPAADIGIITPYSAQVSLLRERCPDGLKGLEIATVDGFQGREKAAVIISAVRCNPKGEVGFLSDDRRMNVAVTRAQRHVALVCDSETLNRHGFLQRLVGYFEQHGAYLSAAELIQ</sequence>
<dbReference type="GO" id="GO:0016787">
    <property type="term" value="F:hydrolase activity"/>
    <property type="evidence" value="ECO:0007669"/>
    <property type="project" value="UniProtKB-KW"/>
</dbReference>
<accession>A0AAW1PZG5</accession>
<dbReference type="FunFam" id="3.40.50.300:FF:000326">
    <property type="entry name" value="P-loop containing nucleoside triphosphate hydrolase"/>
    <property type="match status" value="1"/>
</dbReference>
<comment type="subcellular location">
    <subcellularLocation>
        <location evidence="2">Cytoplasm</location>
    </subcellularLocation>
    <subcellularLocation>
        <location evidence="1">Nucleus</location>
    </subcellularLocation>
</comment>
<dbReference type="Proteomes" id="UP001465755">
    <property type="component" value="Unassembled WGS sequence"/>
</dbReference>
<dbReference type="EC" id="3.6.4.12" evidence="4"/>
<dbReference type="PROSITE" id="PS51061">
    <property type="entry name" value="R3H"/>
    <property type="match status" value="1"/>
</dbReference>
<evidence type="ECO:0000259" key="12">
    <source>
        <dbReference type="PROSITE" id="PS51061"/>
    </source>
</evidence>
<reference evidence="13 14" key="1">
    <citation type="journal article" date="2024" name="Nat. Commun.">
        <title>Phylogenomics reveals the evolutionary origins of lichenization in chlorophyte algae.</title>
        <authorList>
            <person name="Puginier C."/>
            <person name="Libourel C."/>
            <person name="Otte J."/>
            <person name="Skaloud P."/>
            <person name="Haon M."/>
            <person name="Grisel S."/>
            <person name="Petersen M."/>
            <person name="Berrin J.G."/>
            <person name="Delaux P.M."/>
            <person name="Dal Grande F."/>
            <person name="Keller J."/>
        </authorList>
    </citation>
    <scope>NUCLEOTIDE SEQUENCE [LARGE SCALE GENOMIC DNA]</scope>
    <source>
        <strain evidence="13 14">SAG 2036</strain>
    </source>
</reference>
<dbReference type="InterPro" id="IPR050534">
    <property type="entry name" value="Coronavir_polyprotein_1ab"/>
</dbReference>
<evidence type="ECO:0000256" key="11">
    <source>
        <dbReference type="SAM" id="MobiDB-lite"/>
    </source>
</evidence>
<dbReference type="GO" id="GO:0003723">
    <property type="term" value="F:RNA binding"/>
    <property type="evidence" value="ECO:0007669"/>
    <property type="project" value="InterPro"/>
</dbReference>
<keyword evidence="5" id="KW-0963">Cytoplasm</keyword>
<dbReference type="PANTHER" id="PTHR43788:SF8">
    <property type="entry name" value="DNA-BINDING PROTEIN SMUBP-2"/>
    <property type="match status" value="1"/>
</dbReference>
<dbReference type="Pfam" id="PF21138">
    <property type="entry name" value="SMUBP-2_HCS1_1B"/>
    <property type="match status" value="1"/>
</dbReference>
<keyword evidence="6" id="KW-0547">Nucleotide-binding</keyword>
<dbReference type="Gene3D" id="3.40.50.300">
    <property type="entry name" value="P-loop containing nucleotide triphosphate hydrolases"/>
    <property type="match status" value="2"/>
</dbReference>
<evidence type="ECO:0000313" key="13">
    <source>
        <dbReference type="EMBL" id="KAK9813817.1"/>
    </source>
</evidence>
<evidence type="ECO:0000256" key="5">
    <source>
        <dbReference type="ARBA" id="ARBA00022490"/>
    </source>
</evidence>
<dbReference type="InterPro" id="IPR027417">
    <property type="entry name" value="P-loop_NTPase"/>
</dbReference>
<feature type="region of interest" description="Disordered" evidence="11">
    <location>
        <begin position="1"/>
        <end position="38"/>
    </location>
</feature>
<evidence type="ECO:0000256" key="10">
    <source>
        <dbReference type="ARBA" id="ARBA00023242"/>
    </source>
</evidence>
<dbReference type="SUPFAM" id="SSF52540">
    <property type="entry name" value="P-loop containing nucleoside triphosphate hydrolases"/>
    <property type="match status" value="1"/>
</dbReference>
<evidence type="ECO:0000256" key="9">
    <source>
        <dbReference type="ARBA" id="ARBA00022840"/>
    </source>
</evidence>
<evidence type="ECO:0000256" key="2">
    <source>
        <dbReference type="ARBA" id="ARBA00004496"/>
    </source>
</evidence>
<keyword evidence="10" id="KW-0539">Nucleus</keyword>
<dbReference type="InterPro" id="IPR047187">
    <property type="entry name" value="SF1_C_Upf1"/>
</dbReference>
<dbReference type="InterPro" id="IPR041679">
    <property type="entry name" value="DNA2/NAM7-like_C"/>
</dbReference>
<dbReference type="Gene3D" id="2.40.30.270">
    <property type="match status" value="1"/>
</dbReference>
<dbReference type="AlphaFoldDB" id="A0AAW1PZG5"/>
<dbReference type="GO" id="GO:0005524">
    <property type="term" value="F:ATP binding"/>
    <property type="evidence" value="ECO:0007669"/>
    <property type="project" value="UniProtKB-KW"/>
</dbReference>
<dbReference type="Pfam" id="PF13086">
    <property type="entry name" value="AAA_11"/>
    <property type="match status" value="1"/>
</dbReference>
<dbReference type="SUPFAM" id="SSF82708">
    <property type="entry name" value="R3H domain"/>
    <property type="match status" value="1"/>
</dbReference>
<evidence type="ECO:0000256" key="6">
    <source>
        <dbReference type="ARBA" id="ARBA00022741"/>
    </source>
</evidence>
<comment type="caution">
    <text evidence="13">The sequence shown here is derived from an EMBL/GenBank/DDBJ whole genome shotgun (WGS) entry which is preliminary data.</text>
</comment>
<dbReference type="CDD" id="cd18808">
    <property type="entry name" value="SF1_C_Upf1"/>
    <property type="match status" value="1"/>
</dbReference>
<keyword evidence="7" id="KW-0378">Hydrolase</keyword>
<dbReference type="InterPro" id="IPR003593">
    <property type="entry name" value="AAA+_ATPase"/>
</dbReference>
<dbReference type="InterPro" id="IPR036867">
    <property type="entry name" value="R3H_dom_sf"/>
</dbReference>
<keyword evidence="8" id="KW-0347">Helicase</keyword>
<evidence type="ECO:0000256" key="4">
    <source>
        <dbReference type="ARBA" id="ARBA00012551"/>
    </source>
</evidence>
<keyword evidence="14" id="KW-1185">Reference proteome</keyword>